<proteinExistence type="inferred from homology"/>
<evidence type="ECO:0000256" key="8">
    <source>
        <dbReference type="ARBA" id="ARBA00049628"/>
    </source>
</evidence>
<comment type="catalytic activity">
    <reaction evidence="7">
        <text>N-acetyl-alpha-D-glucosamine 1-phosphate + UTP + H(+) = UDP-N-acetyl-alpha-D-glucosamine + diphosphate</text>
        <dbReference type="Rhea" id="RHEA:13509"/>
        <dbReference type="ChEBI" id="CHEBI:15378"/>
        <dbReference type="ChEBI" id="CHEBI:33019"/>
        <dbReference type="ChEBI" id="CHEBI:46398"/>
        <dbReference type="ChEBI" id="CHEBI:57705"/>
        <dbReference type="ChEBI" id="CHEBI:57776"/>
        <dbReference type="EC" id="2.7.7.23"/>
    </reaction>
</comment>
<accession>A0A1F6WQ02</accession>
<organism evidence="10 11">
    <name type="scientific">Candidatus Nomurabacteria bacterium RIFCSPLOWO2_01_FULL_33_17</name>
    <dbReference type="NCBI Taxonomy" id="1801764"/>
    <lineage>
        <taxon>Bacteria</taxon>
        <taxon>Candidatus Nomuraibacteriota</taxon>
    </lineage>
</organism>
<evidence type="ECO:0000256" key="6">
    <source>
        <dbReference type="ARBA" id="ARBA00048247"/>
    </source>
</evidence>
<dbReference type="Pfam" id="PF12804">
    <property type="entry name" value="NTP_transf_3"/>
    <property type="match status" value="1"/>
</dbReference>
<comment type="catalytic activity">
    <reaction evidence="6">
        <text>alpha-D-glucosamine 1-phosphate + acetyl-CoA = N-acetyl-alpha-D-glucosamine 1-phosphate + CoA + H(+)</text>
        <dbReference type="Rhea" id="RHEA:13725"/>
        <dbReference type="ChEBI" id="CHEBI:15378"/>
        <dbReference type="ChEBI" id="CHEBI:57287"/>
        <dbReference type="ChEBI" id="CHEBI:57288"/>
        <dbReference type="ChEBI" id="CHEBI:57776"/>
        <dbReference type="ChEBI" id="CHEBI:58516"/>
        <dbReference type="EC" id="2.3.1.157"/>
    </reaction>
</comment>
<dbReference type="GO" id="GO:0019134">
    <property type="term" value="F:glucosamine-1-phosphate N-acetyltransferase activity"/>
    <property type="evidence" value="ECO:0007669"/>
    <property type="project" value="UniProtKB-EC"/>
</dbReference>
<comment type="similarity">
    <text evidence="2">In the N-terminal section; belongs to the N-acetylglucosamine-1-phosphate uridyltransferase family.</text>
</comment>
<evidence type="ECO:0000259" key="9">
    <source>
        <dbReference type="Pfam" id="PF12804"/>
    </source>
</evidence>
<evidence type="ECO:0000256" key="4">
    <source>
        <dbReference type="ARBA" id="ARBA00022695"/>
    </source>
</evidence>
<evidence type="ECO:0000256" key="3">
    <source>
        <dbReference type="ARBA" id="ARBA00022679"/>
    </source>
</evidence>
<keyword evidence="5" id="KW-0012">Acyltransferase</keyword>
<dbReference type="InterPro" id="IPR029044">
    <property type="entry name" value="Nucleotide-diphossugar_trans"/>
</dbReference>
<reference evidence="10 11" key="1">
    <citation type="journal article" date="2016" name="Nat. Commun.">
        <title>Thousands of microbial genomes shed light on interconnected biogeochemical processes in an aquifer system.</title>
        <authorList>
            <person name="Anantharaman K."/>
            <person name="Brown C.T."/>
            <person name="Hug L.A."/>
            <person name="Sharon I."/>
            <person name="Castelle C.J."/>
            <person name="Probst A.J."/>
            <person name="Thomas B.C."/>
            <person name="Singh A."/>
            <person name="Wilkins M.J."/>
            <person name="Karaoz U."/>
            <person name="Brodie E.L."/>
            <person name="Williams K.H."/>
            <person name="Hubbard S.S."/>
            <person name="Banfield J.F."/>
        </authorList>
    </citation>
    <scope>NUCLEOTIDE SEQUENCE [LARGE SCALE GENOMIC DNA]</scope>
</reference>
<sequence>MNEVNDIQIVILAAGKGTRMGMEIPKVLVPFHGKPMIEYVTEACLHSGITNKPILVVGYGKELIMKHLGDKVSYIEQTEQLGTGHAVKVTQTGISSDIKHVLVLYGDQPAITGAMIANLAKTHIDSGKNLTMATVTVPDFDNWYQVFYSSFSRIIRDEKGIIIKGIEFKDANEEQKKIKELNPCYFCFKKDWLYEKLSEIKNENSQGEYYLTDLVGYAGIDQSIASVNISPEEALGVNTIEQLRELEKIIKKTD</sequence>
<protein>
    <recommendedName>
        <fullName evidence="9">MobA-like NTP transferase domain-containing protein</fullName>
    </recommendedName>
</protein>
<dbReference type="GO" id="GO:0003977">
    <property type="term" value="F:UDP-N-acetylglucosamine diphosphorylase activity"/>
    <property type="evidence" value="ECO:0007669"/>
    <property type="project" value="UniProtKB-EC"/>
</dbReference>
<evidence type="ECO:0000313" key="10">
    <source>
        <dbReference type="EMBL" id="OGI83940.1"/>
    </source>
</evidence>
<dbReference type="Proteomes" id="UP000178184">
    <property type="component" value="Unassembled WGS sequence"/>
</dbReference>
<name>A0A1F6WQ02_9BACT</name>
<dbReference type="SUPFAM" id="SSF53448">
    <property type="entry name" value="Nucleotide-diphospho-sugar transferases"/>
    <property type="match status" value="1"/>
</dbReference>
<evidence type="ECO:0000313" key="11">
    <source>
        <dbReference type="Proteomes" id="UP000178184"/>
    </source>
</evidence>
<keyword evidence="4" id="KW-0548">Nucleotidyltransferase</keyword>
<feature type="domain" description="MobA-like NTP transferase" evidence="9">
    <location>
        <begin position="10"/>
        <end position="134"/>
    </location>
</feature>
<dbReference type="InterPro" id="IPR050065">
    <property type="entry name" value="GlmU-like"/>
</dbReference>
<dbReference type="PANTHER" id="PTHR43584">
    <property type="entry name" value="NUCLEOTIDYL TRANSFERASE"/>
    <property type="match status" value="1"/>
</dbReference>
<keyword evidence="3" id="KW-0808">Transferase</keyword>
<dbReference type="PANTHER" id="PTHR43584:SF3">
    <property type="entry name" value="BIFUNCTIONAL PROTEIN GLMU"/>
    <property type="match status" value="1"/>
</dbReference>
<evidence type="ECO:0000256" key="1">
    <source>
        <dbReference type="ARBA" id="ARBA00007707"/>
    </source>
</evidence>
<dbReference type="InterPro" id="IPR025877">
    <property type="entry name" value="MobA-like_NTP_Trfase"/>
</dbReference>
<dbReference type="AlphaFoldDB" id="A0A1F6WQ02"/>
<evidence type="ECO:0000256" key="7">
    <source>
        <dbReference type="ARBA" id="ARBA00048493"/>
    </source>
</evidence>
<dbReference type="EMBL" id="MFUO01000016">
    <property type="protein sequence ID" value="OGI83940.1"/>
    <property type="molecule type" value="Genomic_DNA"/>
</dbReference>
<dbReference type="Gene3D" id="3.90.550.10">
    <property type="entry name" value="Spore Coat Polysaccharide Biosynthesis Protein SpsA, Chain A"/>
    <property type="match status" value="1"/>
</dbReference>
<comment type="caution">
    <text evidence="10">The sequence shown here is derived from an EMBL/GenBank/DDBJ whole genome shotgun (WGS) entry which is preliminary data.</text>
</comment>
<dbReference type="STRING" id="1801764.A2903_02095"/>
<comment type="function">
    <text evidence="8">Catalyzes the last two sequential reactions in the de novo biosynthetic pathway for UDP-N-acetylglucosamine (UDP-GlcNAc). The C-terminal domain catalyzes the transfer of acetyl group from acetyl coenzyme A to glucosamine-1-phosphate (GlcN-1-P) to produce N-acetylglucosamine-1-phosphate (GlcNAc-1-P), which is converted into UDP-GlcNAc by the transfer of uridine 5-monophosphate (from uridine 5-triphosphate), a reaction catalyzed by the N-terminal domain.</text>
</comment>
<evidence type="ECO:0000256" key="5">
    <source>
        <dbReference type="ARBA" id="ARBA00023315"/>
    </source>
</evidence>
<comment type="similarity">
    <text evidence="1">In the C-terminal section; belongs to the transferase hexapeptide repeat family.</text>
</comment>
<gene>
    <name evidence="10" type="ORF">A2903_02095</name>
</gene>
<evidence type="ECO:0000256" key="2">
    <source>
        <dbReference type="ARBA" id="ARBA00007947"/>
    </source>
</evidence>